<name>A0A0D7AYR5_9AGAR</name>
<sequence>MKINIIGPGPYGGDNAYPVNLTFEDGDPAEFYLLKFRMDYGFWSNDATQVKDFTQNKSVDVLYAISQRLVLAAFLDPH</sequence>
<dbReference type="Proteomes" id="UP000054007">
    <property type="component" value="Unassembled WGS sequence"/>
</dbReference>
<keyword evidence="2" id="KW-1185">Reference proteome</keyword>
<protein>
    <submittedName>
        <fullName evidence="1">Uncharacterized protein</fullName>
    </submittedName>
</protein>
<gene>
    <name evidence="1" type="ORF">CYLTODRAFT_458198</name>
</gene>
<evidence type="ECO:0000313" key="1">
    <source>
        <dbReference type="EMBL" id="KIY63357.1"/>
    </source>
</evidence>
<proteinExistence type="predicted"/>
<dbReference type="EMBL" id="KN880702">
    <property type="protein sequence ID" value="KIY63357.1"/>
    <property type="molecule type" value="Genomic_DNA"/>
</dbReference>
<reference evidence="1 2" key="1">
    <citation type="journal article" date="2015" name="Fungal Genet. Biol.">
        <title>Evolution of novel wood decay mechanisms in Agaricales revealed by the genome sequences of Fistulina hepatica and Cylindrobasidium torrendii.</title>
        <authorList>
            <person name="Floudas D."/>
            <person name="Held B.W."/>
            <person name="Riley R."/>
            <person name="Nagy L.G."/>
            <person name="Koehler G."/>
            <person name="Ransdell A.S."/>
            <person name="Younus H."/>
            <person name="Chow J."/>
            <person name="Chiniquy J."/>
            <person name="Lipzen A."/>
            <person name="Tritt A."/>
            <person name="Sun H."/>
            <person name="Haridas S."/>
            <person name="LaButti K."/>
            <person name="Ohm R.A."/>
            <person name="Kues U."/>
            <person name="Blanchette R.A."/>
            <person name="Grigoriev I.V."/>
            <person name="Minto R.E."/>
            <person name="Hibbett D.S."/>
        </authorList>
    </citation>
    <scope>NUCLEOTIDE SEQUENCE [LARGE SCALE GENOMIC DNA]</scope>
    <source>
        <strain evidence="1 2">FP15055 ss-10</strain>
    </source>
</reference>
<evidence type="ECO:0000313" key="2">
    <source>
        <dbReference type="Proteomes" id="UP000054007"/>
    </source>
</evidence>
<accession>A0A0D7AYR5</accession>
<organism evidence="1 2">
    <name type="scientific">Cylindrobasidium torrendii FP15055 ss-10</name>
    <dbReference type="NCBI Taxonomy" id="1314674"/>
    <lineage>
        <taxon>Eukaryota</taxon>
        <taxon>Fungi</taxon>
        <taxon>Dikarya</taxon>
        <taxon>Basidiomycota</taxon>
        <taxon>Agaricomycotina</taxon>
        <taxon>Agaricomycetes</taxon>
        <taxon>Agaricomycetidae</taxon>
        <taxon>Agaricales</taxon>
        <taxon>Marasmiineae</taxon>
        <taxon>Physalacriaceae</taxon>
        <taxon>Cylindrobasidium</taxon>
    </lineage>
</organism>
<dbReference type="AlphaFoldDB" id="A0A0D7AYR5"/>